<accession>A0A0R3RQG6</accession>
<sequence length="105" mass="12106">MSNVCLFSERRRNKIGLRVAKAKDESNIRHMRHPEGNIWNYLLVVLPFHAFASVSHLSQRKVTEQQGRELADRLKVPYIETSAKDPPVNVDAAFHELVRIVKSFP</sequence>
<reference evidence="2" key="1">
    <citation type="submission" date="2017-02" db="UniProtKB">
        <authorList>
            <consortium name="WormBaseParasite"/>
        </authorList>
    </citation>
    <scope>IDENTIFICATION</scope>
</reference>
<dbReference type="Proteomes" id="UP000050640">
    <property type="component" value="Unplaced"/>
</dbReference>
<protein>
    <submittedName>
        <fullName evidence="2">Guanylate kinase-like domain-containing protein</fullName>
    </submittedName>
</protein>
<dbReference type="GO" id="GO:0003924">
    <property type="term" value="F:GTPase activity"/>
    <property type="evidence" value="ECO:0007669"/>
    <property type="project" value="InterPro"/>
</dbReference>
<evidence type="ECO:0000313" key="1">
    <source>
        <dbReference type="Proteomes" id="UP000050640"/>
    </source>
</evidence>
<dbReference type="InterPro" id="IPR027417">
    <property type="entry name" value="P-loop_NTPase"/>
</dbReference>
<dbReference type="Gene3D" id="3.40.50.300">
    <property type="entry name" value="P-loop containing nucleotide triphosphate hydrolases"/>
    <property type="match status" value="1"/>
</dbReference>
<name>A0A0R3RQG6_9BILA</name>
<dbReference type="SUPFAM" id="SSF52540">
    <property type="entry name" value="P-loop containing nucleoside triphosphate hydrolases"/>
    <property type="match status" value="1"/>
</dbReference>
<dbReference type="WBParaSite" id="EEL_0000392401-mRNA-1">
    <property type="protein sequence ID" value="EEL_0000392401-mRNA-1"/>
    <property type="gene ID" value="EEL_0000392401"/>
</dbReference>
<dbReference type="STRING" id="1147741.A0A0R3RQG6"/>
<dbReference type="InterPro" id="IPR001806">
    <property type="entry name" value="Small_GTPase"/>
</dbReference>
<proteinExistence type="predicted"/>
<organism evidence="1 2">
    <name type="scientific">Elaeophora elaphi</name>
    <dbReference type="NCBI Taxonomy" id="1147741"/>
    <lineage>
        <taxon>Eukaryota</taxon>
        <taxon>Metazoa</taxon>
        <taxon>Ecdysozoa</taxon>
        <taxon>Nematoda</taxon>
        <taxon>Chromadorea</taxon>
        <taxon>Rhabditida</taxon>
        <taxon>Spirurina</taxon>
        <taxon>Spiruromorpha</taxon>
        <taxon>Filarioidea</taxon>
        <taxon>Onchocercidae</taxon>
        <taxon>Elaeophora</taxon>
    </lineage>
</organism>
<dbReference type="AlphaFoldDB" id="A0A0R3RQG6"/>
<evidence type="ECO:0000313" key="2">
    <source>
        <dbReference type="WBParaSite" id="EEL_0000392401-mRNA-1"/>
    </source>
</evidence>
<dbReference type="Pfam" id="PF00071">
    <property type="entry name" value="Ras"/>
    <property type="match status" value="1"/>
</dbReference>
<dbReference type="GO" id="GO:0005525">
    <property type="term" value="F:GTP binding"/>
    <property type="evidence" value="ECO:0007669"/>
    <property type="project" value="InterPro"/>
</dbReference>
<keyword evidence="1" id="KW-1185">Reference proteome</keyword>
<dbReference type="PROSITE" id="PS51419">
    <property type="entry name" value="RAB"/>
    <property type="match status" value="1"/>
</dbReference>
<dbReference type="PROSITE" id="PS51421">
    <property type="entry name" value="RAS"/>
    <property type="match status" value="1"/>
</dbReference>